<evidence type="ECO:0000313" key="2">
    <source>
        <dbReference type="EMBL" id="MFC4305479.1"/>
    </source>
</evidence>
<dbReference type="RefSeq" id="WP_204601091.1">
    <property type="nucleotide sequence ID" value="NZ_JBHSED010000040.1"/>
</dbReference>
<evidence type="ECO:0000259" key="1">
    <source>
        <dbReference type="SMART" id="SM00986"/>
    </source>
</evidence>
<keyword evidence="2" id="KW-0326">Glycosidase</keyword>
<keyword evidence="2" id="KW-0378">Hydrolase</keyword>
<protein>
    <submittedName>
        <fullName evidence="2">DNA-deoxyinosine glycosylase</fullName>
        <ecNumber evidence="2">3.2.2.15</ecNumber>
    </submittedName>
</protein>
<feature type="domain" description="Uracil-DNA glycosylase-like" evidence="1">
    <location>
        <begin position="7"/>
        <end position="165"/>
    </location>
</feature>
<gene>
    <name evidence="2" type="ORF">ACFO1S_18780</name>
</gene>
<dbReference type="InterPro" id="IPR005122">
    <property type="entry name" value="Uracil-DNA_glycosylase-like"/>
</dbReference>
<dbReference type="GO" id="GO:0033958">
    <property type="term" value="F:DNA-deoxyinosine glycosylase activity"/>
    <property type="evidence" value="ECO:0007669"/>
    <property type="project" value="UniProtKB-EC"/>
</dbReference>
<dbReference type="InterPro" id="IPR026353">
    <property type="entry name" value="Hypoxan-DNA_Glyclase"/>
</dbReference>
<keyword evidence="3" id="KW-1185">Reference proteome</keyword>
<dbReference type="Pfam" id="PF03167">
    <property type="entry name" value="UDG"/>
    <property type="match status" value="1"/>
</dbReference>
<dbReference type="Gene3D" id="3.40.470.10">
    <property type="entry name" value="Uracil-DNA glycosylase-like domain"/>
    <property type="match status" value="1"/>
</dbReference>
<accession>A0ABV8SD25</accession>
<dbReference type="EMBL" id="JBHSED010000040">
    <property type="protein sequence ID" value="MFC4305479.1"/>
    <property type="molecule type" value="Genomic_DNA"/>
</dbReference>
<dbReference type="NCBIfam" id="TIGR04274">
    <property type="entry name" value="hypoxanDNAglyco"/>
    <property type="match status" value="1"/>
</dbReference>
<dbReference type="InterPro" id="IPR036895">
    <property type="entry name" value="Uracil-DNA_glycosylase-like_sf"/>
</dbReference>
<dbReference type="EC" id="3.2.2.15" evidence="2"/>
<proteinExistence type="predicted"/>
<comment type="caution">
    <text evidence="2">The sequence shown here is derived from an EMBL/GenBank/DDBJ whole genome shotgun (WGS) entry which is preliminary data.</text>
</comment>
<sequence>MNVQSFPPIIDENSRILILGSMPGAASLRAHRYYWNPRNYMWRILYALFGDGGLPEEDYDSRISFALSQGIALWDVIASCERKGSLDSEIKQAVPNDLPGLLVRYPGIETLVCNGSKSFSELTKHFGEHSEIRKRTLLRLPSTSPIPTRDYRGLEDRLEAWSRIKSC</sequence>
<dbReference type="SMART" id="SM00987">
    <property type="entry name" value="UreE_C"/>
    <property type="match status" value="1"/>
</dbReference>
<name>A0ABV8SD25_9BACL</name>
<reference evidence="3" key="1">
    <citation type="journal article" date="2019" name="Int. J. Syst. Evol. Microbiol.">
        <title>The Global Catalogue of Microorganisms (GCM) 10K type strain sequencing project: providing services to taxonomists for standard genome sequencing and annotation.</title>
        <authorList>
            <consortium name="The Broad Institute Genomics Platform"/>
            <consortium name="The Broad Institute Genome Sequencing Center for Infectious Disease"/>
            <person name="Wu L."/>
            <person name="Ma J."/>
        </authorList>
    </citation>
    <scope>NUCLEOTIDE SEQUENCE [LARGE SCALE GENOMIC DNA]</scope>
    <source>
        <strain evidence="3">CGMCC 4.1641</strain>
    </source>
</reference>
<dbReference type="SMART" id="SM00986">
    <property type="entry name" value="UDG"/>
    <property type="match status" value="1"/>
</dbReference>
<dbReference type="SUPFAM" id="SSF52141">
    <property type="entry name" value="Uracil-DNA glycosylase-like"/>
    <property type="match status" value="1"/>
</dbReference>
<evidence type="ECO:0000313" key="3">
    <source>
        <dbReference type="Proteomes" id="UP001595755"/>
    </source>
</evidence>
<organism evidence="2 3">
    <name type="scientific">Cohnella boryungensis</name>
    <dbReference type="NCBI Taxonomy" id="768479"/>
    <lineage>
        <taxon>Bacteria</taxon>
        <taxon>Bacillati</taxon>
        <taxon>Bacillota</taxon>
        <taxon>Bacilli</taxon>
        <taxon>Bacillales</taxon>
        <taxon>Paenibacillaceae</taxon>
        <taxon>Cohnella</taxon>
    </lineage>
</organism>
<dbReference type="Proteomes" id="UP001595755">
    <property type="component" value="Unassembled WGS sequence"/>
</dbReference>
<dbReference type="CDD" id="cd10032">
    <property type="entry name" value="UDG-F6_HDG"/>
    <property type="match status" value="1"/>
</dbReference>